<proteinExistence type="predicted"/>
<sequence>MGRLLISLASLKGGVGKTTSAIHIAGQLTRRDRGGVAVVDRDRTRSATSWSRGGHLPFFVGTQDAVMRRADEFGSLVIDSRGGLENEELLEMAEASDFLLLPTNVEYMSLDAMAQTAEALAEMGTRAFAVLFTMAKPGKRLDTARVVLEELGLPVMAATVRQSDAFKDASEQSVLVRDVRGNRLAKTCWADYEAVVDELFVRMGRAEVEA</sequence>
<dbReference type="Pfam" id="PF01656">
    <property type="entry name" value="CbiA"/>
    <property type="match status" value="1"/>
</dbReference>
<protein>
    <submittedName>
        <fullName evidence="2">ParA family protein</fullName>
    </submittedName>
</protein>
<evidence type="ECO:0000313" key="2">
    <source>
        <dbReference type="EMBL" id="XBV87593.1"/>
    </source>
</evidence>
<accession>A0AAU7UG66</accession>
<dbReference type="SUPFAM" id="SSF52540">
    <property type="entry name" value="P-loop containing nucleoside triphosphate hydrolases"/>
    <property type="match status" value="1"/>
</dbReference>
<gene>
    <name evidence="2" type="ORF">ABOD76_22015</name>
</gene>
<keyword evidence="2" id="KW-0614">Plasmid</keyword>
<dbReference type="InterPro" id="IPR027417">
    <property type="entry name" value="P-loop_NTPase"/>
</dbReference>
<dbReference type="CDD" id="cd02042">
    <property type="entry name" value="ParAB_family"/>
    <property type="match status" value="1"/>
</dbReference>
<evidence type="ECO:0000259" key="1">
    <source>
        <dbReference type="Pfam" id="PF01656"/>
    </source>
</evidence>
<dbReference type="PANTHER" id="PTHR13696">
    <property type="entry name" value="P-LOOP CONTAINING NUCLEOSIDE TRIPHOSPHATE HYDROLASE"/>
    <property type="match status" value="1"/>
</dbReference>
<reference evidence="2" key="1">
    <citation type="submission" date="2024-06" db="EMBL/GenBank/DDBJ databases">
        <title>Draft Genome Sequence of Deinococcus sonorensis Type Strain KR-87, a Biofilm Producing Representative of the Genus Deinococcus.</title>
        <authorList>
            <person name="Boren L.S."/>
            <person name="Grosso R.A."/>
            <person name="Hugenberg-Cox A.N."/>
            <person name="Hill J.T.E."/>
            <person name="Albert C.M."/>
            <person name="Tuohy J.M."/>
        </authorList>
    </citation>
    <scope>NUCLEOTIDE SEQUENCE</scope>
    <source>
        <strain evidence="2">KR-87</strain>
        <plasmid evidence="2">pDson05</plasmid>
    </source>
</reference>
<dbReference type="InterPro" id="IPR002586">
    <property type="entry name" value="CobQ/CobB/MinD/ParA_Nub-bd_dom"/>
</dbReference>
<dbReference type="EMBL" id="CP158301">
    <property type="protein sequence ID" value="XBV87593.1"/>
    <property type="molecule type" value="Genomic_DNA"/>
</dbReference>
<name>A0AAU7UG66_9DEIO</name>
<organism evidence="2">
    <name type="scientific">Deinococcus sonorensis KR-87</name>
    <dbReference type="NCBI Taxonomy" id="694439"/>
    <lineage>
        <taxon>Bacteria</taxon>
        <taxon>Thermotogati</taxon>
        <taxon>Deinococcota</taxon>
        <taxon>Deinococci</taxon>
        <taxon>Deinococcales</taxon>
        <taxon>Deinococcaceae</taxon>
        <taxon>Deinococcus</taxon>
    </lineage>
</organism>
<dbReference type="PIRSF" id="PIRSF009320">
    <property type="entry name" value="Nuc_binding_HP_1000"/>
    <property type="match status" value="1"/>
</dbReference>
<dbReference type="PANTHER" id="PTHR13696:SF99">
    <property type="entry name" value="COBYRINIC ACID AC-DIAMIDE SYNTHASE"/>
    <property type="match status" value="1"/>
</dbReference>
<dbReference type="KEGG" id="dsc:ABOD76_22015"/>
<dbReference type="InterPro" id="IPR050678">
    <property type="entry name" value="DNA_Partitioning_ATPase"/>
</dbReference>
<dbReference type="Gene3D" id="3.40.50.300">
    <property type="entry name" value="P-loop containing nucleotide triphosphate hydrolases"/>
    <property type="match status" value="1"/>
</dbReference>
<dbReference type="AlphaFoldDB" id="A0AAU7UG66"/>
<geneLocation type="plasmid" evidence="2">
    <name>pDson05</name>
</geneLocation>
<dbReference type="RefSeq" id="WP_350245742.1">
    <property type="nucleotide sequence ID" value="NZ_CP158301.1"/>
</dbReference>
<feature type="domain" description="CobQ/CobB/MinD/ParA nucleotide binding" evidence="1">
    <location>
        <begin position="6"/>
        <end position="172"/>
    </location>
</feature>